<name>A0ABP6QNF1_9ACTN</name>
<evidence type="ECO:0008006" key="3">
    <source>
        <dbReference type="Google" id="ProtNLM"/>
    </source>
</evidence>
<keyword evidence="2" id="KW-1185">Reference proteome</keyword>
<protein>
    <recommendedName>
        <fullName evidence="3">Phage integrase family protein</fullName>
    </recommendedName>
</protein>
<gene>
    <name evidence="1" type="ORF">GCM10010468_81510</name>
</gene>
<reference evidence="2" key="1">
    <citation type="journal article" date="2019" name="Int. J. Syst. Evol. Microbiol.">
        <title>The Global Catalogue of Microorganisms (GCM) 10K type strain sequencing project: providing services to taxonomists for standard genome sequencing and annotation.</title>
        <authorList>
            <consortium name="The Broad Institute Genomics Platform"/>
            <consortium name="The Broad Institute Genome Sequencing Center for Infectious Disease"/>
            <person name="Wu L."/>
            <person name="Ma J."/>
        </authorList>
    </citation>
    <scope>NUCLEOTIDE SEQUENCE [LARGE SCALE GENOMIC DNA]</scope>
    <source>
        <strain evidence="2">JCM 9377</strain>
    </source>
</reference>
<dbReference type="Proteomes" id="UP001501237">
    <property type="component" value="Unassembled WGS sequence"/>
</dbReference>
<evidence type="ECO:0000313" key="2">
    <source>
        <dbReference type="Proteomes" id="UP001501237"/>
    </source>
</evidence>
<sequence>MVSGVLGHSSIAVTKDVHGHLMIDDRKAAAASMSKALFGGATGCGSRRGFHDNEKGPARWSRRAFELMRTRRDSNP</sequence>
<accession>A0ABP6QNF1</accession>
<comment type="caution">
    <text evidence="1">The sequence shown here is derived from an EMBL/GenBank/DDBJ whole genome shotgun (WGS) entry which is preliminary data.</text>
</comment>
<dbReference type="EMBL" id="BAAAUV010000058">
    <property type="protein sequence ID" value="GAA3243427.1"/>
    <property type="molecule type" value="Genomic_DNA"/>
</dbReference>
<evidence type="ECO:0000313" key="1">
    <source>
        <dbReference type="EMBL" id="GAA3243427.1"/>
    </source>
</evidence>
<proteinExistence type="predicted"/>
<organism evidence="1 2">
    <name type="scientific">Actinocorallia longicatena</name>
    <dbReference type="NCBI Taxonomy" id="111803"/>
    <lineage>
        <taxon>Bacteria</taxon>
        <taxon>Bacillati</taxon>
        <taxon>Actinomycetota</taxon>
        <taxon>Actinomycetes</taxon>
        <taxon>Streptosporangiales</taxon>
        <taxon>Thermomonosporaceae</taxon>
        <taxon>Actinocorallia</taxon>
    </lineage>
</organism>